<gene>
    <name evidence="2" type="ORF">GCM10025759_01940</name>
</gene>
<dbReference type="InterPro" id="IPR011008">
    <property type="entry name" value="Dimeric_a/b-barrel"/>
</dbReference>
<evidence type="ECO:0000313" key="3">
    <source>
        <dbReference type="Proteomes" id="UP001501083"/>
    </source>
</evidence>
<protein>
    <recommendedName>
        <fullName evidence="1">NIPSNAP domain-containing protein</fullName>
    </recommendedName>
</protein>
<accession>A0ABP9L0Y2</accession>
<dbReference type="InterPro" id="IPR012577">
    <property type="entry name" value="NIPSNAP"/>
</dbReference>
<name>A0ABP9L0Y2_9GAMM</name>
<keyword evidence="3" id="KW-1185">Reference proteome</keyword>
<dbReference type="Proteomes" id="UP001501083">
    <property type="component" value="Unassembled WGS sequence"/>
</dbReference>
<feature type="domain" description="NIPSNAP" evidence="1">
    <location>
        <begin position="227"/>
        <end position="321"/>
    </location>
</feature>
<reference evidence="3" key="1">
    <citation type="journal article" date="2019" name="Int. J. Syst. Evol. Microbiol.">
        <title>The Global Catalogue of Microorganisms (GCM) 10K type strain sequencing project: providing services to taxonomists for standard genome sequencing and annotation.</title>
        <authorList>
            <consortium name="The Broad Institute Genomics Platform"/>
            <consortium name="The Broad Institute Genome Sequencing Center for Infectious Disease"/>
            <person name="Wu L."/>
            <person name="Ma J."/>
        </authorList>
    </citation>
    <scope>NUCLEOTIDE SEQUENCE [LARGE SCALE GENOMIC DNA]</scope>
    <source>
        <strain evidence="3">JCM 19212</strain>
    </source>
</reference>
<comment type="caution">
    <text evidence="2">The sequence shown here is derived from an EMBL/GenBank/DDBJ whole genome shotgun (WGS) entry which is preliminary data.</text>
</comment>
<evidence type="ECO:0000313" key="2">
    <source>
        <dbReference type="EMBL" id="GAA5067420.1"/>
    </source>
</evidence>
<dbReference type="SUPFAM" id="SSF54909">
    <property type="entry name" value="Dimeric alpha+beta barrel"/>
    <property type="match status" value="1"/>
</dbReference>
<dbReference type="Gene3D" id="3.30.70.100">
    <property type="match status" value="1"/>
</dbReference>
<evidence type="ECO:0000259" key="1">
    <source>
        <dbReference type="Pfam" id="PF07978"/>
    </source>
</evidence>
<proteinExistence type="predicted"/>
<organism evidence="2 3">
    <name type="scientific">Lysobacter panacisoli</name>
    <dbReference type="NCBI Taxonomy" id="1255263"/>
    <lineage>
        <taxon>Bacteria</taxon>
        <taxon>Pseudomonadati</taxon>
        <taxon>Pseudomonadota</taxon>
        <taxon>Gammaproteobacteria</taxon>
        <taxon>Lysobacterales</taxon>
        <taxon>Lysobacteraceae</taxon>
        <taxon>Lysobacter</taxon>
    </lineage>
</organism>
<sequence length="462" mass="52038">MGTPLDTVLKPAWQRQRRLLLQWAGVAQTAWLLPWRANARARPHEGTTAMNAATGHDGRHDFDFLHGHWRIRSERLKQRLVGATDWEVFGATQFCQPLLGGMGNIDEFISEWTRPGASERFIGMTLRLFQTESRQWNIYWAGNHDGVLEAPMTGAFADGIGTFLGTLEHDGRPVQVRFQWTHASANTAHWQQAFSIDGGESWETNWHMWFRRTGEDGTLLHDDGVIELRQYAMQPGRRDELIELFDREFVEPQESVGMHVIGQFRDLDAPDRFVWMRGFPNMAARAESLAGFYTGPTWQEHRNAANATMIDSDNVLLLRPARDDTGFPAASRTRAAVGVVPPEGGLIEAGLCALDAPAEDGFIERFEAQLAPRLRAAGAELIGVYITDPSENTFPRLPVREGEPMLVWFARFDDTDAHHRYEVALLGDGAWRTAVAQALLHGLKQPPQRMRLSPTARSELRA</sequence>
<dbReference type="Pfam" id="PF07978">
    <property type="entry name" value="NIPSNAP"/>
    <property type="match status" value="1"/>
</dbReference>
<dbReference type="EMBL" id="BAABKY010000001">
    <property type="protein sequence ID" value="GAA5067420.1"/>
    <property type="molecule type" value="Genomic_DNA"/>
</dbReference>
<dbReference type="RefSeq" id="WP_199244448.1">
    <property type="nucleotide sequence ID" value="NZ_BAABKY010000001.1"/>
</dbReference>